<dbReference type="PANTHER" id="PTHR19444">
    <property type="entry name" value="UNC-93 RELATED"/>
    <property type="match status" value="1"/>
</dbReference>
<organism evidence="3">
    <name type="scientific">Alexandrium andersonii</name>
    <dbReference type="NCBI Taxonomy" id="327968"/>
    <lineage>
        <taxon>Eukaryota</taxon>
        <taxon>Sar</taxon>
        <taxon>Alveolata</taxon>
        <taxon>Dinophyceae</taxon>
        <taxon>Gonyaulacales</taxon>
        <taxon>Pyrocystaceae</taxon>
        <taxon>Alexandrium</taxon>
    </lineage>
</organism>
<proteinExistence type="inferred from homology"/>
<dbReference type="SUPFAM" id="SSF103473">
    <property type="entry name" value="MFS general substrate transporter"/>
    <property type="match status" value="1"/>
</dbReference>
<dbReference type="GO" id="GO:0022857">
    <property type="term" value="F:transmembrane transporter activity"/>
    <property type="evidence" value="ECO:0007669"/>
    <property type="project" value="InterPro"/>
</dbReference>
<name>A0A7S2ICN7_9DINO</name>
<dbReference type="AlphaFoldDB" id="A0A7S2ICN7"/>
<reference evidence="3" key="1">
    <citation type="submission" date="2021-01" db="EMBL/GenBank/DDBJ databases">
        <authorList>
            <person name="Corre E."/>
            <person name="Pelletier E."/>
            <person name="Niang G."/>
            <person name="Scheremetjew M."/>
            <person name="Finn R."/>
            <person name="Kale V."/>
            <person name="Holt S."/>
            <person name="Cochrane G."/>
            <person name="Meng A."/>
            <person name="Brown T."/>
            <person name="Cohen L."/>
        </authorList>
    </citation>
    <scope>NUCLEOTIDE SEQUENCE</scope>
    <source>
        <strain evidence="3">CCMP2222</strain>
    </source>
</reference>
<feature type="transmembrane region" description="Helical" evidence="2">
    <location>
        <begin position="106"/>
        <end position="125"/>
    </location>
</feature>
<protein>
    <submittedName>
        <fullName evidence="3">Uncharacterized protein</fullName>
    </submittedName>
</protein>
<feature type="transmembrane region" description="Helical" evidence="2">
    <location>
        <begin position="161"/>
        <end position="179"/>
    </location>
</feature>
<keyword evidence="2" id="KW-0812">Transmembrane</keyword>
<keyword evidence="2" id="KW-1133">Transmembrane helix</keyword>
<dbReference type="InterPro" id="IPR036259">
    <property type="entry name" value="MFS_trans_sf"/>
</dbReference>
<evidence type="ECO:0000256" key="2">
    <source>
        <dbReference type="SAM" id="Phobius"/>
    </source>
</evidence>
<feature type="transmembrane region" description="Helical" evidence="2">
    <location>
        <begin position="72"/>
        <end position="94"/>
    </location>
</feature>
<sequence>MYLLCEVGSKFGYSALEQFGADPEMIGATYMGLGAVAWAAMFRVARLDSESAPANPCEKVWAVASLWSDPNIWLLSPTNFSFGFAAAFMNGYVNSTFAQRELGPDWVGALAAITAATAALLARPFGALSKVVGKGPLVALGATCFLCVPLCLFALGCCEGWGLWLIVLYLLQGTGRAVYESTNRAIFSDFFAEETEGAFANCMLQSSLSFAICFFLQTNLTGCTLAFIVLVLAAVTPLSYACARQLRRRQLNRLAQEKLRAMGEKPVPADRRGHEVTGA</sequence>
<gene>
    <name evidence="3" type="ORF">AAND1436_LOCUS40344</name>
</gene>
<feature type="transmembrane region" description="Helical" evidence="2">
    <location>
        <begin position="137"/>
        <end position="155"/>
    </location>
</feature>
<dbReference type="EMBL" id="HBGQ01084591">
    <property type="protein sequence ID" value="CAD9515586.1"/>
    <property type="molecule type" value="Transcribed_RNA"/>
</dbReference>
<accession>A0A7S2ICN7</accession>
<evidence type="ECO:0000256" key="1">
    <source>
        <dbReference type="ARBA" id="ARBA00009172"/>
    </source>
</evidence>
<dbReference type="InterPro" id="IPR051951">
    <property type="entry name" value="UNC-93_regulatory"/>
</dbReference>
<dbReference type="InterPro" id="IPR011701">
    <property type="entry name" value="MFS"/>
</dbReference>
<evidence type="ECO:0000313" key="3">
    <source>
        <dbReference type="EMBL" id="CAD9515586.1"/>
    </source>
</evidence>
<comment type="similarity">
    <text evidence="1">Belongs to the unc-93 family.</text>
</comment>
<feature type="transmembrane region" description="Helical" evidence="2">
    <location>
        <begin position="224"/>
        <end position="243"/>
    </location>
</feature>
<dbReference type="Pfam" id="PF07690">
    <property type="entry name" value="MFS_1"/>
    <property type="match status" value="1"/>
</dbReference>
<dbReference type="PANTHER" id="PTHR19444:SF13">
    <property type="entry name" value="PROTEIN UNC-93 HOMOLOG A"/>
    <property type="match status" value="1"/>
</dbReference>
<dbReference type="Gene3D" id="1.20.1250.20">
    <property type="entry name" value="MFS general substrate transporter like domains"/>
    <property type="match status" value="1"/>
</dbReference>
<keyword evidence="2" id="KW-0472">Membrane</keyword>